<protein>
    <submittedName>
        <fullName evidence="7">Thiol:disulfide oxidoreductase related to ResA</fullName>
    </submittedName>
</protein>
<sequence length="453" mass="49915">MSTSRLLVCITSILSLAGFATAAESPTVPRYKFEPGRELTYRTATSFKYGEDKTAGEYGKRTEWTVWVVRPNQDGSFRLIIQQDNTFYQIFSGKKNEQPTRHRLVYADVFPDGRILSNETIKYQGHPGRIFPRLPKDAAEAARGWTWEEDDDEKLIARPVKAGGGFRFETTSESLKNVIYLGSSTSTYTFDPARGFVSAVATTSTQGYGFKGKGTGTTELLGVKDADPVLGKQLAAEEGRYFESVAAYEKELQAAEVAGPDEVSKQLEAAVAKLKSTNAAVTHPALKADLAARLKEQAQTAKYTIERAARRAKVVGKPAEAFDTKDLDGKSVKLVDLKGKVVVLDFWYRGCGWCIKAMPQINGLAEDFAGKPVAVFGMNTDQEEQDARFVIEKMGLKYPTLKATGLPEKFGVQGFPTLIVIDQQGQVHDIHVGYAPTLREDVGRQIKALLEKK</sequence>
<evidence type="ECO:0000313" key="8">
    <source>
        <dbReference type="Proteomes" id="UP000214646"/>
    </source>
</evidence>
<dbReference type="GO" id="GO:0016491">
    <property type="term" value="F:oxidoreductase activity"/>
    <property type="evidence" value="ECO:0007669"/>
    <property type="project" value="InterPro"/>
</dbReference>
<proteinExistence type="predicted"/>
<dbReference type="Proteomes" id="UP000214646">
    <property type="component" value="Unassembled WGS sequence"/>
</dbReference>
<evidence type="ECO:0000256" key="3">
    <source>
        <dbReference type="ARBA" id="ARBA00023157"/>
    </source>
</evidence>
<dbReference type="GO" id="GO:0017004">
    <property type="term" value="P:cytochrome complex assembly"/>
    <property type="evidence" value="ECO:0007669"/>
    <property type="project" value="UniProtKB-KW"/>
</dbReference>
<keyword evidence="3" id="KW-1015">Disulfide bond</keyword>
<evidence type="ECO:0000259" key="6">
    <source>
        <dbReference type="PROSITE" id="PS51352"/>
    </source>
</evidence>
<feature type="chain" id="PRO_5012623816" evidence="5">
    <location>
        <begin position="23"/>
        <end position="453"/>
    </location>
</feature>
<dbReference type="InterPro" id="IPR036249">
    <property type="entry name" value="Thioredoxin-like_sf"/>
</dbReference>
<organism evidence="7 8">
    <name type="scientific">Fimbriiglobus ruber</name>
    <dbReference type="NCBI Taxonomy" id="1908690"/>
    <lineage>
        <taxon>Bacteria</taxon>
        <taxon>Pseudomonadati</taxon>
        <taxon>Planctomycetota</taxon>
        <taxon>Planctomycetia</taxon>
        <taxon>Gemmatales</taxon>
        <taxon>Gemmataceae</taxon>
        <taxon>Fimbriiglobus</taxon>
    </lineage>
</organism>
<dbReference type="SUPFAM" id="SSF52833">
    <property type="entry name" value="Thioredoxin-like"/>
    <property type="match status" value="1"/>
</dbReference>
<keyword evidence="8" id="KW-1185">Reference proteome</keyword>
<accession>A0A225DQT2</accession>
<comment type="subcellular location">
    <subcellularLocation>
        <location evidence="1">Cell envelope</location>
    </subcellularLocation>
</comment>
<dbReference type="InterPro" id="IPR050553">
    <property type="entry name" value="Thioredoxin_ResA/DsbE_sf"/>
</dbReference>
<dbReference type="RefSeq" id="WP_088258449.1">
    <property type="nucleotide sequence ID" value="NZ_NIDE01000014.1"/>
</dbReference>
<dbReference type="PANTHER" id="PTHR42852:SF6">
    <property type="entry name" value="THIOL:DISULFIDE INTERCHANGE PROTEIN DSBE"/>
    <property type="match status" value="1"/>
</dbReference>
<dbReference type="OrthoDB" id="274073at2"/>
<comment type="caution">
    <text evidence="7">The sequence shown here is derived from an EMBL/GenBank/DDBJ whole genome shotgun (WGS) entry which is preliminary data.</text>
</comment>
<keyword evidence="5" id="KW-0732">Signal</keyword>
<dbReference type="CDD" id="cd02966">
    <property type="entry name" value="TlpA_like_family"/>
    <property type="match status" value="1"/>
</dbReference>
<dbReference type="GO" id="GO:0030313">
    <property type="term" value="C:cell envelope"/>
    <property type="evidence" value="ECO:0007669"/>
    <property type="project" value="UniProtKB-SubCell"/>
</dbReference>
<dbReference type="InterPro" id="IPR013740">
    <property type="entry name" value="Redoxin"/>
</dbReference>
<evidence type="ECO:0000256" key="1">
    <source>
        <dbReference type="ARBA" id="ARBA00004196"/>
    </source>
</evidence>
<dbReference type="Gene3D" id="3.40.30.10">
    <property type="entry name" value="Glutaredoxin"/>
    <property type="match status" value="1"/>
</dbReference>
<dbReference type="PROSITE" id="PS51352">
    <property type="entry name" value="THIOREDOXIN_2"/>
    <property type="match status" value="1"/>
</dbReference>
<evidence type="ECO:0000256" key="2">
    <source>
        <dbReference type="ARBA" id="ARBA00022748"/>
    </source>
</evidence>
<evidence type="ECO:0000256" key="5">
    <source>
        <dbReference type="SAM" id="SignalP"/>
    </source>
</evidence>
<dbReference type="InterPro" id="IPR013766">
    <property type="entry name" value="Thioredoxin_domain"/>
</dbReference>
<keyword evidence="4" id="KW-0676">Redox-active center</keyword>
<dbReference type="AlphaFoldDB" id="A0A225DQT2"/>
<evidence type="ECO:0000313" key="7">
    <source>
        <dbReference type="EMBL" id="OWK38725.1"/>
    </source>
</evidence>
<reference evidence="8" key="1">
    <citation type="submission" date="2017-06" db="EMBL/GenBank/DDBJ databases">
        <title>Genome analysis of Fimbriiglobus ruber SP5, the first member of the order Planctomycetales with confirmed chitinolytic capability.</title>
        <authorList>
            <person name="Ravin N.V."/>
            <person name="Rakitin A.L."/>
            <person name="Ivanova A.A."/>
            <person name="Beletsky A.V."/>
            <person name="Kulichevskaya I.S."/>
            <person name="Mardanov A.V."/>
            <person name="Dedysh S.N."/>
        </authorList>
    </citation>
    <scope>NUCLEOTIDE SEQUENCE [LARGE SCALE GENOMIC DNA]</scope>
    <source>
        <strain evidence="8">SP5</strain>
    </source>
</reference>
<name>A0A225DQT2_9BACT</name>
<feature type="signal peptide" evidence="5">
    <location>
        <begin position="1"/>
        <end position="22"/>
    </location>
</feature>
<evidence type="ECO:0000256" key="4">
    <source>
        <dbReference type="ARBA" id="ARBA00023284"/>
    </source>
</evidence>
<gene>
    <name evidence="7" type="ORF">FRUB_07845</name>
</gene>
<keyword evidence="2" id="KW-0201">Cytochrome c-type biogenesis</keyword>
<dbReference type="PANTHER" id="PTHR42852">
    <property type="entry name" value="THIOL:DISULFIDE INTERCHANGE PROTEIN DSBE"/>
    <property type="match status" value="1"/>
</dbReference>
<feature type="domain" description="Thioredoxin" evidence="6">
    <location>
        <begin position="313"/>
        <end position="451"/>
    </location>
</feature>
<dbReference type="Pfam" id="PF08534">
    <property type="entry name" value="Redoxin"/>
    <property type="match status" value="1"/>
</dbReference>
<dbReference type="EMBL" id="NIDE01000014">
    <property type="protein sequence ID" value="OWK38725.1"/>
    <property type="molecule type" value="Genomic_DNA"/>
</dbReference>